<evidence type="ECO:0000256" key="2">
    <source>
        <dbReference type="ARBA" id="ARBA00022741"/>
    </source>
</evidence>
<dbReference type="InterPro" id="IPR006195">
    <property type="entry name" value="aa-tRNA-synth_II"/>
</dbReference>
<organism evidence="5">
    <name type="scientific">hydrocarbon metagenome</name>
    <dbReference type="NCBI Taxonomy" id="938273"/>
    <lineage>
        <taxon>unclassified sequences</taxon>
        <taxon>metagenomes</taxon>
        <taxon>ecological metagenomes</taxon>
    </lineage>
</organism>
<dbReference type="GO" id="GO:0016740">
    <property type="term" value="F:transferase activity"/>
    <property type="evidence" value="ECO:0007669"/>
    <property type="project" value="UniProtKB-KW"/>
</dbReference>
<protein>
    <submittedName>
        <fullName evidence="5">Translation elongation factor p lys34:lysine transferase</fullName>
    </submittedName>
</protein>
<keyword evidence="5" id="KW-0648">Protein biosynthesis</keyword>
<dbReference type="Pfam" id="PF00152">
    <property type="entry name" value="tRNA-synt_2"/>
    <property type="match status" value="1"/>
</dbReference>
<evidence type="ECO:0000259" key="4">
    <source>
        <dbReference type="PROSITE" id="PS50862"/>
    </source>
</evidence>
<dbReference type="GO" id="GO:0006430">
    <property type="term" value="P:lysyl-tRNA aminoacylation"/>
    <property type="evidence" value="ECO:0007669"/>
    <property type="project" value="TreeGrafter"/>
</dbReference>
<dbReference type="AlphaFoldDB" id="A0A0W8FQI6"/>
<comment type="caution">
    <text evidence="5">The sequence shown here is derived from an EMBL/GenBank/DDBJ whole genome shotgun (WGS) entry which is preliminary data.</text>
</comment>
<keyword evidence="5" id="KW-0808">Transferase</keyword>
<reference evidence="5" key="1">
    <citation type="journal article" date="2015" name="Proc. Natl. Acad. Sci. U.S.A.">
        <title>Networks of energetic and metabolic interactions define dynamics in microbial communities.</title>
        <authorList>
            <person name="Embree M."/>
            <person name="Liu J.K."/>
            <person name="Al-Bassam M.M."/>
            <person name="Zengler K."/>
        </authorList>
    </citation>
    <scope>NUCLEOTIDE SEQUENCE</scope>
</reference>
<dbReference type="GO" id="GO:0003746">
    <property type="term" value="F:translation elongation factor activity"/>
    <property type="evidence" value="ECO:0007669"/>
    <property type="project" value="UniProtKB-KW"/>
</dbReference>
<gene>
    <name evidence="5" type="ORF">ASZ90_007053</name>
</gene>
<keyword evidence="3" id="KW-0067">ATP-binding</keyword>
<sequence>MKRLLSAGFPRIFQISKCFRSAERGDKHLPEFTMLEWYVAGFDYHQLMDQCETMLITAFKDMGYDKNIVWQNKNIFLAPPWERISVADAFSRYAPIGLQEALNQNKFDEIMVEYIEPGLSVDRPTFIYDYPARLAALAKIKESNPTVAERFELYIDRLELANGFSELTNANEQRQRFEEALKARAAKSWAHYKMPEKFLKAMQTMPPSAGIALGIDRLVMLLADTDKIDDVVAFTPESL</sequence>
<accession>A0A0W8FQI6</accession>
<dbReference type="GO" id="GO:0000049">
    <property type="term" value="F:tRNA binding"/>
    <property type="evidence" value="ECO:0007669"/>
    <property type="project" value="TreeGrafter"/>
</dbReference>
<dbReference type="PANTHER" id="PTHR42918:SF6">
    <property type="entry name" value="ELONGATION FACTOR P--(R)-BETA-LYSINE LIGASE"/>
    <property type="match status" value="1"/>
</dbReference>
<dbReference type="PROSITE" id="PS50862">
    <property type="entry name" value="AA_TRNA_LIGASE_II"/>
    <property type="match status" value="1"/>
</dbReference>
<dbReference type="PANTHER" id="PTHR42918">
    <property type="entry name" value="LYSYL-TRNA SYNTHETASE"/>
    <property type="match status" value="1"/>
</dbReference>
<dbReference type="InterPro" id="IPR004364">
    <property type="entry name" value="Aa-tRNA-synt_II"/>
</dbReference>
<feature type="domain" description="Aminoacyl-transfer RNA synthetases class-II family profile" evidence="4">
    <location>
        <begin position="11"/>
        <end position="236"/>
    </location>
</feature>
<dbReference type="SUPFAM" id="SSF55681">
    <property type="entry name" value="Class II aaRS and biotin synthetases"/>
    <property type="match status" value="1"/>
</dbReference>
<dbReference type="Gene3D" id="3.30.930.10">
    <property type="entry name" value="Bira Bifunctional Protein, Domain 2"/>
    <property type="match status" value="1"/>
</dbReference>
<evidence type="ECO:0000256" key="1">
    <source>
        <dbReference type="ARBA" id="ARBA00022598"/>
    </source>
</evidence>
<dbReference type="GO" id="GO:0004824">
    <property type="term" value="F:lysine-tRNA ligase activity"/>
    <property type="evidence" value="ECO:0007669"/>
    <property type="project" value="TreeGrafter"/>
</dbReference>
<dbReference type="GO" id="GO:0005524">
    <property type="term" value="F:ATP binding"/>
    <property type="evidence" value="ECO:0007669"/>
    <property type="project" value="InterPro"/>
</dbReference>
<dbReference type="GO" id="GO:0005829">
    <property type="term" value="C:cytosol"/>
    <property type="evidence" value="ECO:0007669"/>
    <property type="project" value="TreeGrafter"/>
</dbReference>
<dbReference type="EMBL" id="LNQE01000919">
    <property type="protein sequence ID" value="KUG23126.1"/>
    <property type="molecule type" value="Genomic_DNA"/>
</dbReference>
<keyword evidence="2" id="KW-0547">Nucleotide-binding</keyword>
<evidence type="ECO:0000256" key="3">
    <source>
        <dbReference type="ARBA" id="ARBA00022840"/>
    </source>
</evidence>
<dbReference type="InterPro" id="IPR045864">
    <property type="entry name" value="aa-tRNA-synth_II/BPL/LPL"/>
</dbReference>
<keyword evidence="5" id="KW-0251">Elongation factor</keyword>
<keyword evidence="1" id="KW-0436">Ligase</keyword>
<proteinExistence type="predicted"/>
<name>A0A0W8FQI6_9ZZZZ</name>
<evidence type="ECO:0000313" key="5">
    <source>
        <dbReference type="EMBL" id="KUG23126.1"/>
    </source>
</evidence>